<protein>
    <submittedName>
        <fullName evidence="1">Uncharacterized protein</fullName>
    </submittedName>
</protein>
<evidence type="ECO:0000313" key="1">
    <source>
        <dbReference type="EMBL" id="RZC53439.1"/>
    </source>
</evidence>
<evidence type="ECO:0000313" key="2">
    <source>
        <dbReference type="Proteomes" id="UP000316621"/>
    </source>
</evidence>
<gene>
    <name evidence="1" type="ORF">C5167_012290</name>
</gene>
<dbReference type="Gramene" id="RZC53439">
    <property type="protein sequence ID" value="RZC53439"/>
    <property type="gene ID" value="C5167_012290"/>
</dbReference>
<organism evidence="1 2">
    <name type="scientific">Papaver somniferum</name>
    <name type="common">Opium poppy</name>
    <dbReference type="NCBI Taxonomy" id="3469"/>
    <lineage>
        <taxon>Eukaryota</taxon>
        <taxon>Viridiplantae</taxon>
        <taxon>Streptophyta</taxon>
        <taxon>Embryophyta</taxon>
        <taxon>Tracheophyta</taxon>
        <taxon>Spermatophyta</taxon>
        <taxon>Magnoliopsida</taxon>
        <taxon>Ranunculales</taxon>
        <taxon>Papaveraceae</taxon>
        <taxon>Papaveroideae</taxon>
        <taxon>Papaver</taxon>
    </lineage>
</organism>
<keyword evidence="2" id="KW-1185">Reference proteome</keyword>
<dbReference type="Proteomes" id="UP000316621">
    <property type="component" value="Chromosome 3"/>
</dbReference>
<accession>A0A4Y7J0Z4</accession>
<dbReference type="EMBL" id="CM010717">
    <property type="protein sequence ID" value="RZC53439.1"/>
    <property type="molecule type" value="Genomic_DNA"/>
</dbReference>
<sequence length="88" mass="10134">MEAEDYSLKREKEKILPCCSENLLHSYNLFKFLVWSRCVLGSPELLARESRRPEEVEEETRELATMSAPLRRLGISVRNFSSKVEGGS</sequence>
<reference evidence="1 2" key="1">
    <citation type="journal article" date="2018" name="Science">
        <title>The opium poppy genome and morphinan production.</title>
        <authorList>
            <person name="Guo L."/>
            <person name="Winzer T."/>
            <person name="Yang X."/>
            <person name="Li Y."/>
            <person name="Ning Z."/>
            <person name="He Z."/>
            <person name="Teodor R."/>
            <person name="Lu Y."/>
            <person name="Bowser T.A."/>
            <person name="Graham I.A."/>
            <person name="Ye K."/>
        </authorList>
    </citation>
    <scope>NUCLEOTIDE SEQUENCE [LARGE SCALE GENOMIC DNA]</scope>
    <source>
        <strain evidence="2">cv. HN1</strain>
        <tissue evidence="1">Leaves</tissue>
    </source>
</reference>
<name>A0A4Y7J0Z4_PAPSO</name>
<dbReference type="AlphaFoldDB" id="A0A4Y7J0Z4"/>
<proteinExistence type="predicted"/>